<dbReference type="RefSeq" id="WP_420887728.1">
    <property type="nucleotide sequence ID" value="NZ_OU912926.1"/>
</dbReference>
<gene>
    <name evidence="2" type="ORF">NTG6680_2058</name>
</gene>
<proteinExistence type="predicted"/>
<keyword evidence="3" id="KW-1185">Reference proteome</keyword>
<dbReference type="InterPro" id="IPR036661">
    <property type="entry name" value="Luciferase-like_sf"/>
</dbReference>
<dbReference type="InterPro" id="IPR011251">
    <property type="entry name" value="Luciferase-like_dom"/>
</dbReference>
<reference evidence="2 3" key="1">
    <citation type="submission" date="2021-10" db="EMBL/GenBank/DDBJ databases">
        <authorList>
            <person name="Koch H."/>
        </authorList>
    </citation>
    <scope>NUCLEOTIDE SEQUENCE [LARGE SCALE GENOMIC DNA]</scope>
    <source>
        <strain evidence="2">6680</strain>
    </source>
</reference>
<name>A0ABM8Z0J1_9PROT</name>
<protein>
    <recommendedName>
        <fullName evidence="1">Luciferase-like domain-containing protein</fullName>
    </recommendedName>
</protein>
<feature type="domain" description="Luciferase-like" evidence="1">
    <location>
        <begin position="7"/>
        <end position="50"/>
    </location>
</feature>
<evidence type="ECO:0000259" key="1">
    <source>
        <dbReference type="Pfam" id="PF00296"/>
    </source>
</evidence>
<evidence type="ECO:0000313" key="2">
    <source>
        <dbReference type="EMBL" id="CAG9933307.1"/>
    </source>
</evidence>
<evidence type="ECO:0000313" key="3">
    <source>
        <dbReference type="Proteomes" id="UP000839052"/>
    </source>
</evidence>
<accession>A0ABM8Z0J1</accession>
<dbReference type="Pfam" id="PF00296">
    <property type="entry name" value="Bac_luciferase"/>
    <property type="match status" value="1"/>
</dbReference>
<dbReference type="EMBL" id="OU912926">
    <property type="protein sequence ID" value="CAG9933307.1"/>
    <property type="molecule type" value="Genomic_DNA"/>
</dbReference>
<dbReference type="Proteomes" id="UP000839052">
    <property type="component" value="Chromosome"/>
</dbReference>
<dbReference type="SUPFAM" id="SSF51679">
    <property type="entry name" value="Bacterial luciferase-like"/>
    <property type="match status" value="1"/>
</dbReference>
<dbReference type="Gene3D" id="3.20.20.30">
    <property type="entry name" value="Luciferase-like domain"/>
    <property type="match status" value="1"/>
</dbReference>
<sequence>MPEFLDSAPAIILTAAAARTKTIRLTSTVTVLSAADPVQVFQEFATLDIMML</sequence>
<organism evidence="2 3">
    <name type="scientific">Candidatus Nitrotoga arctica</name>
    <dbReference type="NCBI Taxonomy" id="453162"/>
    <lineage>
        <taxon>Bacteria</taxon>
        <taxon>Pseudomonadati</taxon>
        <taxon>Pseudomonadota</taxon>
        <taxon>Betaproteobacteria</taxon>
        <taxon>Nitrosomonadales</taxon>
        <taxon>Gallionellaceae</taxon>
        <taxon>Candidatus Nitrotoga</taxon>
    </lineage>
</organism>